<dbReference type="AlphaFoldDB" id="A0A918HHS2"/>
<feature type="compositionally biased region" description="Basic and acidic residues" evidence="1">
    <location>
        <begin position="343"/>
        <end position="353"/>
    </location>
</feature>
<keyword evidence="4" id="KW-1185">Reference proteome</keyword>
<proteinExistence type="predicted"/>
<keyword evidence="2" id="KW-0472">Membrane</keyword>
<sequence>MICPHCHASLLLKERAGQVCATCERPFALDPKVHGRGMHDTRIRRVAEKLTDGGRRKVTVTQFGYLARTAHHTWPKTPESGRRPWVGRVVGTVLAAGLVALAFLVADMPSAGLVWWGSAGAAVLLYVVARGKPYRPARRAGAHLSPSPSEFRTMICGRWVQVYGSLPPGIVDDRTYRTPDEDSRDSRGTGRRTGGEPRSETVALLCPDPAVRVFLAANGFPRRLNLTVAAELEELTGTGPVVVLHDASASGLQLVADARASRPGQVVVDAGLPVRAVAGDRRVLTLHEEPPAHLRTEPPAWLRRMEEHAPRDAAWLVEGWFSPVAAAPPALVESAVERAVDKARGASDGEQDKAAAVGFMTWPRPAEPPAKDGN</sequence>
<dbReference type="RefSeq" id="WP_189713580.1">
    <property type="nucleotide sequence ID" value="NZ_BMSA01000015.1"/>
</dbReference>
<organism evidence="3 4">
    <name type="scientific">Streptomyces phaeofaciens</name>
    <dbReference type="NCBI Taxonomy" id="68254"/>
    <lineage>
        <taxon>Bacteria</taxon>
        <taxon>Bacillati</taxon>
        <taxon>Actinomycetota</taxon>
        <taxon>Actinomycetes</taxon>
        <taxon>Kitasatosporales</taxon>
        <taxon>Streptomycetaceae</taxon>
        <taxon>Streptomyces</taxon>
    </lineage>
</organism>
<feature type="transmembrane region" description="Helical" evidence="2">
    <location>
        <begin position="85"/>
        <end position="106"/>
    </location>
</feature>
<feature type="transmembrane region" description="Helical" evidence="2">
    <location>
        <begin position="112"/>
        <end position="129"/>
    </location>
</feature>
<dbReference type="Proteomes" id="UP000646776">
    <property type="component" value="Unassembled WGS sequence"/>
</dbReference>
<name>A0A918HHS2_9ACTN</name>
<comment type="caution">
    <text evidence="3">The sequence shown here is derived from an EMBL/GenBank/DDBJ whole genome shotgun (WGS) entry which is preliminary data.</text>
</comment>
<evidence type="ECO:0000256" key="2">
    <source>
        <dbReference type="SAM" id="Phobius"/>
    </source>
</evidence>
<keyword evidence="2" id="KW-0812">Transmembrane</keyword>
<feature type="region of interest" description="Disordered" evidence="1">
    <location>
        <begin position="171"/>
        <end position="199"/>
    </location>
</feature>
<feature type="region of interest" description="Disordered" evidence="1">
    <location>
        <begin position="343"/>
        <end position="374"/>
    </location>
</feature>
<reference evidence="3" key="1">
    <citation type="journal article" date="2014" name="Int. J. Syst. Evol. Microbiol.">
        <title>Complete genome sequence of Corynebacterium casei LMG S-19264T (=DSM 44701T), isolated from a smear-ripened cheese.</title>
        <authorList>
            <consortium name="US DOE Joint Genome Institute (JGI-PGF)"/>
            <person name="Walter F."/>
            <person name="Albersmeier A."/>
            <person name="Kalinowski J."/>
            <person name="Ruckert C."/>
        </authorList>
    </citation>
    <scope>NUCLEOTIDE SEQUENCE</scope>
    <source>
        <strain evidence="3">JCM 4125</strain>
    </source>
</reference>
<reference evidence="3" key="2">
    <citation type="submission" date="2020-09" db="EMBL/GenBank/DDBJ databases">
        <authorList>
            <person name="Sun Q."/>
            <person name="Ohkuma M."/>
        </authorList>
    </citation>
    <scope>NUCLEOTIDE SEQUENCE</scope>
    <source>
        <strain evidence="3">JCM 4125</strain>
    </source>
</reference>
<dbReference type="EMBL" id="BMSA01000015">
    <property type="protein sequence ID" value="GGT65977.1"/>
    <property type="molecule type" value="Genomic_DNA"/>
</dbReference>
<protein>
    <submittedName>
        <fullName evidence="3">Uncharacterized protein</fullName>
    </submittedName>
</protein>
<evidence type="ECO:0000313" key="3">
    <source>
        <dbReference type="EMBL" id="GGT65977.1"/>
    </source>
</evidence>
<evidence type="ECO:0000256" key="1">
    <source>
        <dbReference type="SAM" id="MobiDB-lite"/>
    </source>
</evidence>
<evidence type="ECO:0000313" key="4">
    <source>
        <dbReference type="Proteomes" id="UP000646776"/>
    </source>
</evidence>
<accession>A0A918HHS2</accession>
<gene>
    <name evidence="3" type="ORF">GCM10010226_49670</name>
</gene>
<keyword evidence="2" id="KW-1133">Transmembrane helix</keyword>